<dbReference type="InterPro" id="IPR027417">
    <property type="entry name" value="P-loop_NTPase"/>
</dbReference>
<name>A0A1I8M9E6_MUSDO</name>
<dbReference type="GO" id="GO:0008146">
    <property type="term" value="F:sulfotransferase activity"/>
    <property type="evidence" value="ECO:0007669"/>
    <property type="project" value="InterPro"/>
</dbReference>
<dbReference type="eggNOG" id="KOG1584">
    <property type="taxonomic scope" value="Eukaryota"/>
</dbReference>
<proteinExistence type="inferred from homology"/>
<dbReference type="VEuPathDB" id="VectorBase:MDOA002584"/>
<dbReference type="PANTHER" id="PTHR11783">
    <property type="entry name" value="SULFOTRANSFERASE SULT"/>
    <property type="match status" value="1"/>
</dbReference>
<dbReference type="InterPro" id="IPR000863">
    <property type="entry name" value="Sulfotransferase_dom"/>
</dbReference>
<reference evidence="5" key="1">
    <citation type="submission" date="2020-05" db="UniProtKB">
        <authorList>
            <consortium name="EnsemblMetazoa"/>
        </authorList>
    </citation>
    <scope>IDENTIFICATION</scope>
    <source>
        <strain evidence="5">Aabys</strain>
    </source>
</reference>
<evidence type="ECO:0000259" key="4">
    <source>
        <dbReference type="Pfam" id="PF00685"/>
    </source>
</evidence>
<feature type="signal peptide" evidence="3">
    <location>
        <begin position="1"/>
        <end position="20"/>
    </location>
</feature>
<protein>
    <recommendedName>
        <fullName evidence="4">Sulfotransferase domain-containing protein</fullName>
    </recommendedName>
</protein>
<sequence length="339" mass="40933">MAFYLEFFIIFFVGIQFTTTMESIEYKPPEYPTNLLDKNWSERKIIYWGVSEEFLKRVHDLDVFEDDVWLVTLPKCGTTWMQELLWLVLNDFDFEKAKEEHLEIRSPFLEFDYMVNADMKTAFKPIENMQRPRLIKTHLCLPLLPRQLWNKKAKIVYVARNLKDAIVSDYYHMRNFDSSEDQGLEQFVRSEIESTDDTDMKFFHLTEFYALRNESWIFYTSFEQMKINLRQVLLDVCRFLNKTIDDATMAKMLKHLSFDEMKRNPKTNHLWEFQQIRDKYGMDQEKPEYNFVRKGKVNAYKEELSKEMVGKLDDWMDVNLKRYNTTLNELLLLDNETKA</sequence>
<accession>A0A1I8M9E6</accession>
<gene>
    <name evidence="5" type="primary">101888671</name>
</gene>
<dbReference type="EnsemblMetazoa" id="MDOA002584-RA">
    <property type="protein sequence ID" value="MDOA002584-PA"/>
    <property type="gene ID" value="MDOA002584"/>
</dbReference>
<dbReference type="RefSeq" id="XP_005189562.2">
    <property type="nucleotide sequence ID" value="XM_005189505.4"/>
</dbReference>
<feature type="chain" id="PRO_5044560038" description="Sulfotransferase domain-containing protein" evidence="3">
    <location>
        <begin position="21"/>
        <end position="339"/>
    </location>
</feature>
<dbReference type="Gene3D" id="3.40.50.300">
    <property type="entry name" value="P-loop containing nucleotide triphosphate hydrolases"/>
    <property type="match status" value="1"/>
</dbReference>
<dbReference type="VEuPathDB" id="VectorBase:MDOMA2_003059"/>
<dbReference type="KEGG" id="mde:101888671"/>
<evidence type="ECO:0000256" key="1">
    <source>
        <dbReference type="ARBA" id="ARBA00005771"/>
    </source>
</evidence>
<dbReference type="OrthoDB" id="205623at2759"/>
<comment type="similarity">
    <text evidence="1">Belongs to the sulfotransferase 1 family.</text>
</comment>
<dbReference type="Pfam" id="PF00685">
    <property type="entry name" value="Sulfotransfer_1"/>
    <property type="match status" value="1"/>
</dbReference>
<dbReference type="AlphaFoldDB" id="A0A1I8M9E6"/>
<keyword evidence="2" id="KW-0808">Transferase</keyword>
<feature type="domain" description="Sulfotransferase" evidence="4">
    <location>
        <begin position="66"/>
        <end position="322"/>
    </location>
</feature>
<evidence type="ECO:0000256" key="3">
    <source>
        <dbReference type="SAM" id="SignalP"/>
    </source>
</evidence>
<keyword evidence="3" id="KW-0732">Signal</keyword>
<evidence type="ECO:0000313" key="5">
    <source>
        <dbReference type="EnsemblMetazoa" id="MDOA002584-PA"/>
    </source>
</evidence>
<organism evidence="5">
    <name type="scientific">Musca domestica</name>
    <name type="common">House fly</name>
    <dbReference type="NCBI Taxonomy" id="7370"/>
    <lineage>
        <taxon>Eukaryota</taxon>
        <taxon>Metazoa</taxon>
        <taxon>Ecdysozoa</taxon>
        <taxon>Arthropoda</taxon>
        <taxon>Hexapoda</taxon>
        <taxon>Insecta</taxon>
        <taxon>Pterygota</taxon>
        <taxon>Neoptera</taxon>
        <taxon>Endopterygota</taxon>
        <taxon>Diptera</taxon>
        <taxon>Brachycera</taxon>
        <taxon>Muscomorpha</taxon>
        <taxon>Muscoidea</taxon>
        <taxon>Muscidae</taxon>
        <taxon>Musca</taxon>
    </lineage>
</organism>
<evidence type="ECO:0000256" key="2">
    <source>
        <dbReference type="ARBA" id="ARBA00022679"/>
    </source>
</evidence>
<dbReference type="SUPFAM" id="SSF52540">
    <property type="entry name" value="P-loop containing nucleoside triphosphate hydrolases"/>
    <property type="match status" value="1"/>
</dbReference>